<evidence type="ECO:0000256" key="5">
    <source>
        <dbReference type="ARBA" id="ARBA00022989"/>
    </source>
</evidence>
<feature type="transmembrane region" description="Helical" evidence="8">
    <location>
        <begin position="545"/>
        <end position="567"/>
    </location>
</feature>
<evidence type="ECO:0000256" key="6">
    <source>
        <dbReference type="ARBA" id="ARBA00023136"/>
    </source>
</evidence>
<dbReference type="Proteomes" id="UP000306102">
    <property type="component" value="Unassembled WGS sequence"/>
</dbReference>
<feature type="compositionally biased region" description="Polar residues" evidence="9">
    <location>
        <begin position="107"/>
        <end position="118"/>
    </location>
</feature>
<dbReference type="GO" id="GO:0003779">
    <property type="term" value="F:actin binding"/>
    <property type="evidence" value="ECO:0007669"/>
    <property type="project" value="UniProtKB-KW"/>
</dbReference>
<gene>
    <name evidence="11" type="ORF">TEA_000473</name>
</gene>
<dbReference type="GO" id="GO:0030042">
    <property type="term" value="P:actin filament depolymerization"/>
    <property type="evidence" value="ECO:0007669"/>
    <property type="project" value="InterPro"/>
</dbReference>
<feature type="transmembrane region" description="Helical" evidence="8">
    <location>
        <begin position="230"/>
        <end position="251"/>
    </location>
</feature>
<evidence type="ECO:0000313" key="12">
    <source>
        <dbReference type="Proteomes" id="UP000306102"/>
    </source>
</evidence>
<dbReference type="InterPro" id="IPR002108">
    <property type="entry name" value="ADF-H"/>
</dbReference>
<evidence type="ECO:0000256" key="1">
    <source>
        <dbReference type="ARBA" id="ARBA00004141"/>
    </source>
</evidence>
<keyword evidence="4 8" id="KW-0812">Transmembrane</keyword>
<feature type="domain" description="ADF-H" evidence="10">
    <location>
        <begin position="590"/>
        <end position="722"/>
    </location>
</feature>
<feature type="transmembrane region" description="Helical" evidence="8">
    <location>
        <begin position="311"/>
        <end position="338"/>
    </location>
</feature>
<feature type="transmembrane region" description="Helical" evidence="8">
    <location>
        <begin position="449"/>
        <end position="468"/>
    </location>
</feature>
<evidence type="ECO:0000256" key="8">
    <source>
        <dbReference type="RuleBase" id="RU368066"/>
    </source>
</evidence>
<evidence type="ECO:0000256" key="3">
    <source>
        <dbReference type="ARBA" id="ARBA00007168"/>
    </source>
</evidence>
<organism evidence="11 12">
    <name type="scientific">Camellia sinensis var. sinensis</name>
    <name type="common">China tea</name>
    <dbReference type="NCBI Taxonomy" id="542762"/>
    <lineage>
        <taxon>Eukaryota</taxon>
        <taxon>Viridiplantae</taxon>
        <taxon>Streptophyta</taxon>
        <taxon>Embryophyta</taxon>
        <taxon>Tracheophyta</taxon>
        <taxon>Spermatophyta</taxon>
        <taxon>Magnoliopsida</taxon>
        <taxon>eudicotyledons</taxon>
        <taxon>Gunneridae</taxon>
        <taxon>Pentapetalae</taxon>
        <taxon>asterids</taxon>
        <taxon>Ericales</taxon>
        <taxon>Theaceae</taxon>
        <taxon>Camellia</taxon>
    </lineage>
</organism>
<comment type="subcellular location">
    <subcellularLocation>
        <location evidence="8">Cell membrane</location>
        <topology evidence="8">Multi-pass membrane protein</topology>
    </subcellularLocation>
    <subcellularLocation>
        <location evidence="1">Membrane</location>
        <topology evidence="1">Multi-pass membrane protein</topology>
    </subcellularLocation>
</comment>
<dbReference type="PROSITE" id="PS51263">
    <property type="entry name" value="ADF_H"/>
    <property type="match status" value="1"/>
</dbReference>
<comment type="similarity">
    <text evidence="2">Belongs to the actin-binding proteins ADF family.</text>
</comment>
<dbReference type="GO" id="GO:0022857">
    <property type="term" value="F:transmembrane transporter activity"/>
    <property type="evidence" value="ECO:0007669"/>
    <property type="project" value="UniProtKB-UniRule"/>
</dbReference>
<feature type="transmembrane region" description="Helical" evidence="8">
    <location>
        <begin position="514"/>
        <end position="538"/>
    </location>
</feature>
<dbReference type="STRING" id="542762.A0A4S4DEU6"/>
<dbReference type="PANTHER" id="PTHR12385">
    <property type="entry name" value="CHOLINE TRANSPORTER-LIKE (SLC FAMILY 44)"/>
    <property type="match status" value="1"/>
</dbReference>
<dbReference type="GO" id="GO:0005886">
    <property type="term" value="C:plasma membrane"/>
    <property type="evidence" value="ECO:0007669"/>
    <property type="project" value="UniProtKB-SubCell"/>
</dbReference>
<reference evidence="11 12" key="1">
    <citation type="journal article" date="2018" name="Proc. Natl. Acad. Sci. U.S.A.">
        <title>Draft genome sequence of Camellia sinensis var. sinensis provides insights into the evolution of the tea genome and tea quality.</title>
        <authorList>
            <person name="Wei C."/>
            <person name="Yang H."/>
            <person name="Wang S."/>
            <person name="Zhao J."/>
            <person name="Liu C."/>
            <person name="Gao L."/>
            <person name="Xia E."/>
            <person name="Lu Y."/>
            <person name="Tai Y."/>
            <person name="She G."/>
            <person name="Sun J."/>
            <person name="Cao H."/>
            <person name="Tong W."/>
            <person name="Gao Q."/>
            <person name="Li Y."/>
            <person name="Deng W."/>
            <person name="Jiang X."/>
            <person name="Wang W."/>
            <person name="Chen Q."/>
            <person name="Zhang S."/>
            <person name="Li H."/>
            <person name="Wu J."/>
            <person name="Wang P."/>
            <person name="Li P."/>
            <person name="Shi C."/>
            <person name="Zheng F."/>
            <person name="Jian J."/>
            <person name="Huang B."/>
            <person name="Shan D."/>
            <person name="Shi M."/>
            <person name="Fang C."/>
            <person name="Yue Y."/>
            <person name="Li F."/>
            <person name="Li D."/>
            <person name="Wei S."/>
            <person name="Han B."/>
            <person name="Jiang C."/>
            <person name="Yin Y."/>
            <person name="Xia T."/>
            <person name="Zhang Z."/>
            <person name="Bennetzen J.L."/>
            <person name="Zhao S."/>
            <person name="Wan X."/>
        </authorList>
    </citation>
    <scope>NUCLEOTIDE SEQUENCE [LARGE SCALE GENOMIC DNA]</scope>
    <source>
        <strain evidence="12">cv. Shuchazao</strain>
        <tissue evidence="11">Leaf</tissue>
    </source>
</reference>
<sequence>MTKGLSSLEFEELKGFMDLGFVFSEDVNSSLVEIIPGLQRLAKKDDGEEQVKETSSSSAFDVSSIPRLYLSEVWESKPSDLYDPSSSPTHPLLSKPYPSPIDEPISDPTTSEPDPSQYLQISYNYGPRPIKDIPFLILFSFLVVCTFGFGIFSSINRNSNSSKVSSFVYDSNSTSCVEQSSLDNPLSIYYYFSSSNLLPSLIWTLVITLILSVPFVLCVLLLLKHYTKQIVYVSLPFFIIVPIFLDVYWFVACTVDSTCSDDFPIGYRVLVLVFVFLVIAVIVWIIVVNWHRVELTVKIIAVSSHALSQNLGLFGVLPALTLGLVVYYVPIVVFLVFANQNGEIVAQYESGEYYCTWKQDSWVPAYFALAILTMLWSATAMVEVQIYVISGTIAQWYFSKDDSRPRRSIRNSLRNAFGPSSGTVCLSGLLICVVRVVRAMVDSARQEDASGIVYIVLRCCVNTLMAAFEFLNKFTVIFVAITGEAYCTAARMTYELLKRNLLSAVFVETVSTRLLAGIIFVFSAIYAVVVCAILNAVVSNLGADTYFVAGMAWALLLVVLGYFVYVLDNVIDTVYVCYAIDRDRGEATTGMWVTDECKNSFMEMKWKKVHRYIVFKIDEGSRLVTVDKVGGAGENYDDLTASLPKDDCRYAVFDLDFVTVDNCRKSKIFFIAWSPTASRIRAKILYATSKDGLRRVLDGIHYEVQATDPTEMGIDVIMDRAL</sequence>
<dbReference type="PANTHER" id="PTHR12385:SF98">
    <property type="entry name" value="CHOLINE TRANSPORTER-LIKE PROTEIN"/>
    <property type="match status" value="1"/>
</dbReference>
<protein>
    <recommendedName>
        <fullName evidence="8">Choline transporter-like protein</fullName>
    </recommendedName>
</protein>
<feature type="transmembrane region" description="Helical" evidence="8">
    <location>
        <begin position="201"/>
        <end position="223"/>
    </location>
</feature>
<evidence type="ECO:0000256" key="7">
    <source>
        <dbReference type="ARBA" id="ARBA00023203"/>
    </source>
</evidence>
<dbReference type="InterPro" id="IPR017904">
    <property type="entry name" value="ADF/Cofilin"/>
</dbReference>
<feature type="transmembrane region" description="Helical" evidence="8">
    <location>
        <begin position="135"/>
        <end position="155"/>
    </location>
</feature>
<keyword evidence="5 8" id="KW-1133">Transmembrane helix</keyword>
<proteinExistence type="inferred from homology"/>
<evidence type="ECO:0000256" key="2">
    <source>
        <dbReference type="ARBA" id="ARBA00006844"/>
    </source>
</evidence>
<dbReference type="SUPFAM" id="SSF55753">
    <property type="entry name" value="Actin depolymerizing proteins"/>
    <property type="match status" value="1"/>
</dbReference>
<keyword evidence="6 8" id="KW-0472">Membrane</keyword>
<feature type="transmembrane region" description="Helical" evidence="8">
    <location>
        <begin position="271"/>
        <end position="290"/>
    </location>
</feature>
<dbReference type="SMART" id="SM00102">
    <property type="entry name" value="ADF"/>
    <property type="match status" value="1"/>
</dbReference>
<dbReference type="CDD" id="cd11286">
    <property type="entry name" value="ADF_cofilin_like"/>
    <property type="match status" value="1"/>
</dbReference>
<evidence type="ECO:0000256" key="4">
    <source>
        <dbReference type="ARBA" id="ARBA00022692"/>
    </source>
</evidence>
<dbReference type="Pfam" id="PF04515">
    <property type="entry name" value="Choline_transpo"/>
    <property type="match status" value="1"/>
</dbReference>
<accession>A0A4S4DEU6</accession>
<dbReference type="EMBL" id="SDRB02011597">
    <property type="protein sequence ID" value="THG00784.1"/>
    <property type="molecule type" value="Genomic_DNA"/>
</dbReference>
<keyword evidence="7" id="KW-0009">Actin-binding</keyword>
<feature type="region of interest" description="Disordered" evidence="9">
    <location>
        <begin position="81"/>
        <end position="118"/>
    </location>
</feature>
<feature type="transmembrane region" description="Helical" evidence="8">
    <location>
        <begin position="366"/>
        <end position="394"/>
    </location>
</feature>
<comment type="function">
    <text evidence="8">Choline transporter.</text>
</comment>
<dbReference type="InterPro" id="IPR029006">
    <property type="entry name" value="ADF-H/Gelsolin-like_dom_sf"/>
</dbReference>
<dbReference type="AlphaFoldDB" id="A0A4S4DEU6"/>
<dbReference type="Pfam" id="PF00241">
    <property type="entry name" value="Cofilin_ADF"/>
    <property type="match status" value="1"/>
</dbReference>
<evidence type="ECO:0000256" key="9">
    <source>
        <dbReference type="SAM" id="MobiDB-lite"/>
    </source>
</evidence>
<comment type="similarity">
    <text evidence="3 8">Belongs to the CTL (choline transporter-like) family.</text>
</comment>
<dbReference type="Gene3D" id="3.40.20.10">
    <property type="entry name" value="Severin"/>
    <property type="match status" value="1"/>
</dbReference>
<dbReference type="InterPro" id="IPR007603">
    <property type="entry name" value="Choline_transptr-like"/>
</dbReference>
<comment type="caution">
    <text evidence="11">The sequence shown here is derived from an EMBL/GenBank/DDBJ whole genome shotgun (WGS) entry which is preliminary data.</text>
</comment>
<dbReference type="GO" id="GO:0015629">
    <property type="term" value="C:actin cytoskeleton"/>
    <property type="evidence" value="ECO:0007669"/>
    <property type="project" value="InterPro"/>
</dbReference>
<keyword evidence="12" id="KW-1185">Reference proteome</keyword>
<name>A0A4S4DEU6_CAMSN</name>
<evidence type="ECO:0000313" key="11">
    <source>
        <dbReference type="EMBL" id="THG00784.1"/>
    </source>
</evidence>
<feature type="transmembrane region" description="Helical" evidence="8">
    <location>
        <begin position="415"/>
        <end position="437"/>
    </location>
</feature>
<evidence type="ECO:0000259" key="10">
    <source>
        <dbReference type="PROSITE" id="PS51263"/>
    </source>
</evidence>